<sequence>MREFGAHQAGNAATDDARDDREDQVEGADVLMVGGHEPALEEGWLMIGIVMIVIVGVVAVMICGDGCHGFLP</sequence>
<keyword evidence="2" id="KW-0812">Transmembrane</keyword>
<keyword evidence="2" id="KW-0472">Membrane</keyword>
<evidence type="ECO:0000256" key="2">
    <source>
        <dbReference type="SAM" id="Phobius"/>
    </source>
</evidence>
<organism evidence="3 4">
    <name type="scientific">Sphingomonas bisphenolicum</name>
    <dbReference type="NCBI Taxonomy" id="296544"/>
    <lineage>
        <taxon>Bacteria</taxon>
        <taxon>Pseudomonadati</taxon>
        <taxon>Pseudomonadota</taxon>
        <taxon>Alphaproteobacteria</taxon>
        <taxon>Sphingomonadales</taxon>
        <taxon>Sphingomonadaceae</taxon>
        <taxon>Sphingomonas</taxon>
    </lineage>
</organism>
<feature type="region of interest" description="Disordered" evidence="1">
    <location>
        <begin position="1"/>
        <end position="25"/>
    </location>
</feature>
<dbReference type="Proteomes" id="UP001059971">
    <property type="component" value="Chromosome 1"/>
</dbReference>
<name>A0ABN5WG21_9SPHN</name>
<reference evidence="3" key="1">
    <citation type="submission" date="2018-07" db="EMBL/GenBank/DDBJ databases">
        <title>Complete genome sequence of Sphingomonas bisphenolicum strain AO1, a bisphenol A degradative bacterium isolated from Japanese farm field.</title>
        <authorList>
            <person name="Murakami M."/>
            <person name="Koh M."/>
            <person name="Koba S."/>
            <person name="Matsumura Y."/>
        </authorList>
    </citation>
    <scope>NUCLEOTIDE SEQUENCE</scope>
    <source>
        <strain evidence="3">AO1</strain>
    </source>
</reference>
<proteinExistence type="predicted"/>
<feature type="transmembrane region" description="Helical" evidence="2">
    <location>
        <begin position="44"/>
        <end position="64"/>
    </location>
</feature>
<keyword evidence="4" id="KW-1185">Reference proteome</keyword>
<keyword evidence="2" id="KW-1133">Transmembrane helix</keyword>
<gene>
    <name evidence="3" type="ORF">SBA_ch1_03920</name>
</gene>
<accession>A0ABN5WG21</accession>
<evidence type="ECO:0000256" key="1">
    <source>
        <dbReference type="SAM" id="MobiDB-lite"/>
    </source>
</evidence>
<dbReference type="EMBL" id="AP018817">
    <property type="protein sequence ID" value="BBF68192.1"/>
    <property type="molecule type" value="Genomic_DNA"/>
</dbReference>
<evidence type="ECO:0000313" key="3">
    <source>
        <dbReference type="EMBL" id="BBF68192.1"/>
    </source>
</evidence>
<protein>
    <submittedName>
        <fullName evidence="3">Uncharacterized protein</fullName>
    </submittedName>
</protein>
<evidence type="ECO:0000313" key="4">
    <source>
        <dbReference type="Proteomes" id="UP001059971"/>
    </source>
</evidence>